<dbReference type="AlphaFoldDB" id="A0A8D0KZC8"/>
<name>A0A8D0KZC8_STROC</name>
<organism evidence="1 2">
    <name type="scientific">Strix occidentalis caurina</name>
    <name type="common">northern spotted owl</name>
    <dbReference type="NCBI Taxonomy" id="311401"/>
    <lineage>
        <taxon>Eukaryota</taxon>
        <taxon>Metazoa</taxon>
        <taxon>Chordata</taxon>
        <taxon>Craniata</taxon>
        <taxon>Vertebrata</taxon>
        <taxon>Euteleostomi</taxon>
        <taxon>Archelosauria</taxon>
        <taxon>Archosauria</taxon>
        <taxon>Dinosauria</taxon>
        <taxon>Saurischia</taxon>
        <taxon>Theropoda</taxon>
        <taxon>Coelurosauria</taxon>
        <taxon>Aves</taxon>
        <taxon>Neognathae</taxon>
        <taxon>Neoaves</taxon>
        <taxon>Telluraves</taxon>
        <taxon>Strigiformes</taxon>
        <taxon>Strigidae</taxon>
        <taxon>Strix</taxon>
    </lineage>
</organism>
<dbReference type="Proteomes" id="UP000694551">
    <property type="component" value="Unplaced"/>
</dbReference>
<reference evidence="1" key="1">
    <citation type="submission" date="2025-08" db="UniProtKB">
        <authorList>
            <consortium name="Ensembl"/>
        </authorList>
    </citation>
    <scope>IDENTIFICATION</scope>
</reference>
<proteinExistence type="predicted"/>
<keyword evidence="2" id="KW-1185">Reference proteome</keyword>
<evidence type="ECO:0000313" key="2">
    <source>
        <dbReference type="Proteomes" id="UP000694551"/>
    </source>
</evidence>
<evidence type="ECO:0000313" key="1">
    <source>
        <dbReference type="Ensembl" id="ENSSOCP00000019790.1"/>
    </source>
</evidence>
<dbReference type="Ensembl" id="ENSSOCT00000020293.1">
    <property type="protein sequence ID" value="ENSSOCP00000019790.1"/>
    <property type="gene ID" value="ENSSOCG00000014822.1"/>
</dbReference>
<evidence type="ECO:0008006" key="3">
    <source>
        <dbReference type="Google" id="ProtNLM"/>
    </source>
</evidence>
<reference evidence="1" key="2">
    <citation type="submission" date="2025-09" db="UniProtKB">
        <authorList>
            <consortium name="Ensembl"/>
        </authorList>
    </citation>
    <scope>IDENTIFICATION</scope>
</reference>
<accession>A0A8D0KZC8</accession>
<sequence length="226" mass="25275">MMSDASDMLAAALEQMDGIIAGSKALEYSNGIFDCQSPTSPFMGGLRALHLVEDLRGLLEMMEADEREGLRCQVPDSTAEALIEWLQSQMVRSGLVSPVTRSFCMVARPAQSAGLCVMQVLKSFRVGFREPKRGDFWFGGAAAGPWKSCCSNTLCSGLVCAFVVPPCLNLGSKTFSVTGVPSQSVWERHFYRNQMLKWKEKICFQCELFTKKHFWQPISYKDECYY</sequence>
<protein>
    <recommendedName>
        <fullName evidence="3">PPFIA binding protein 1</fullName>
    </recommendedName>
</protein>